<dbReference type="SMART" id="SM00382">
    <property type="entry name" value="AAA"/>
    <property type="match status" value="1"/>
</dbReference>
<dbReference type="InterPro" id="IPR003439">
    <property type="entry name" value="ABC_transporter-like_ATP-bd"/>
</dbReference>
<dbReference type="PROSITE" id="PS50893">
    <property type="entry name" value="ABC_TRANSPORTER_2"/>
    <property type="match status" value="1"/>
</dbReference>
<dbReference type="AlphaFoldDB" id="A0A1I7K8M6"/>
<feature type="domain" description="ABC transporter" evidence="5">
    <location>
        <begin position="3"/>
        <end position="233"/>
    </location>
</feature>
<dbReference type="Gene3D" id="3.40.50.300">
    <property type="entry name" value="P-loop containing nucleotide triphosphate hydrolases"/>
    <property type="match status" value="1"/>
</dbReference>
<dbReference type="OrthoDB" id="9780828at2"/>
<dbReference type="CDD" id="cd03264">
    <property type="entry name" value="ABC_drug_resistance_like"/>
    <property type="match status" value="1"/>
</dbReference>
<sequence>MELVIQNLSKTYPNGTKALKSINLTIPKGMFGLLGPNGAGKSSLMRTIATLQEADRGSIMLGSMDVLREKEEMRKVLGYLPQEFGVYPKVSAEEMLDHFAVLKGISNSKERKEVVQALLQQTNLYDVRKKNLGGYSGGMKQRFGIAQALLGNPKIIIVDEPTAGLDPAERNRFHNLLSEIGENIIVILSTHIVEDVTDLCRNFAIINKGEVLLEGDPLQVIDSIRGRIWRKFINKDELVQHQLQHEVISSRLFAGKTIIHVLSEVQPGPEFEAVAPDLEDVYFSKIHETALRDQTSSAHAIMN</sequence>
<name>A0A1I7K8M6_9BACT</name>
<proteinExistence type="inferred from homology"/>
<dbReference type="PANTHER" id="PTHR43335:SF2">
    <property type="entry name" value="ABC TRANSPORTER, ATP-BINDING PROTEIN"/>
    <property type="match status" value="1"/>
</dbReference>
<dbReference type="PROSITE" id="PS00211">
    <property type="entry name" value="ABC_TRANSPORTER_1"/>
    <property type="match status" value="1"/>
</dbReference>
<protein>
    <submittedName>
        <fullName evidence="6">ABC-type multidrug transport system, ATPase component</fullName>
    </submittedName>
</protein>
<dbReference type="InterPro" id="IPR003593">
    <property type="entry name" value="AAA+_ATPase"/>
</dbReference>
<dbReference type="STRING" id="388950.GCA_001611675_01100"/>
<comment type="similarity">
    <text evidence="1">Belongs to the ABC transporter superfamily.</text>
</comment>
<evidence type="ECO:0000256" key="2">
    <source>
        <dbReference type="ARBA" id="ARBA00022448"/>
    </source>
</evidence>
<accession>A0A1I7K8M6</accession>
<evidence type="ECO:0000313" key="6">
    <source>
        <dbReference type="EMBL" id="SFU93789.1"/>
    </source>
</evidence>
<dbReference type="EMBL" id="FPCA01000004">
    <property type="protein sequence ID" value="SFU93789.1"/>
    <property type="molecule type" value="Genomic_DNA"/>
</dbReference>
<dbReference type="GO" id="GO:0005524">
    <property type="term" value="F:ATP binding"/>
    <property type="evidence" value="ECO:0007669"/>
    <property type="project" value="UniProtKB-KW"/>
</dbReference>
<dbReference type="Pfam" id="PF00005">
    <property type="entry name" value="ABC_tran"/>
    <property type="match status" value="1"/>
</dbReference>
<dbReference type="RefSeq" id="WP_068837226.1">
    <property type="nucleotide sequence ID" value="NZ_BMXC01000004.1"/>
</dbReference>
<dbReference type="Proteomes" id="UP000182491">
    <property type="component" value="Unassembled WGS sequence"/>
</dbReference>
<evidence type="ECO:0000256" key="4">
    <source>
        <dbReference type="ARBA" id="ARBA00022840"/>
    </source>
</evidence>
<evidence type="ECO:0000259" key="5">
    <source>
        <dbReference type="PROSITE" id="PS50893"/>
    </source>
</evidence>
<dbReference type="SUPFAM" id="SSF52540">
    <property type="entry name" value="P-loop containing nucleoside triphosphate hydrolases"/>
    <property type="match status" value="1"/>
</dbReference>
<keyword evidence="2" id="KW-0813">Transport</keyword>
<dbReference type="InterPro" id="IPR027417">
    <property type="entry name" value="P-loop_NTPase"/>
</dbReference>
<keyword evidence="3" id="KW-0547">Nucleotide-binding</keyword>
<dbReference type="PANTHER" id="PTHR43335">
    <property type="entry name" value="ABC TRANSPORTER, ATP-BINDING PROTEIN"/>
    <property type="match status" value="1"/>
</dbReference>
<evidence type="ECO:0000256" key="1">
    <source>
        <dbReference type="ARBA" id="ARBA00005417"/>
    </source>
</evidence>
<gene>
    <name evidence="6" type="ORF">SAMN04487941_3518</name>
</gene>
<dbReference type="InterPro" id="IPR017871">
    <property type="entry name" value="ABC_transporter-like_CS"/>
</dbReference>
<evidence type="ECO:0000256" key="3">
    <source>
        <dbReference type="ARBA" id="ARBA00022741"/>
    </source>
</evidence>
<keyword evidence="4" id="KW-0067">ATP-binding</keyword>
<reference evidence="7" key="1">
    <citation type="submission" date="2016-10" db="EMBL/GenBank/DDBJ databases">
        <authorList>
            <person name="Varghese N."/>
        </authorList>
    </citation>
    <scope>NUCLEOTIDE SEQUENCE [LARGE SCALE GENOMIC DNA]</scope>
    <source>
        <strain evidence="7">DSM 18820</strain>
    </source>
</reference>
<dbReference type="GO" id="GO:0016887">
    <property type="term" value="F:ATP hydrolysis activity"/>
    <property type="evidence" value="ECO:0007669"/>
    <property type="project" value="InterPro"/>
</dbReference>
<organism evidence="6 7">
    <name type="scientific">Pontibacter akesuensis</name>
    <dbReference type="NCBI Taxonomy" id="388950"/>
    <lineage>
        <taxon>Bacteria</taxon>
        <taxon>Pseudomonadati</taxon>
        <taxon>Bacteroidota</taxon>
        <taxon>Cytophagia</taxon>
        <taxon>Cytophagales</taxon>
        <taxon>Hymenobacteraceae</taxon>
        <taxon>Pontibacter</taxon>
    </lineage>
</organism>
<evidence type="ECO:0000313" key="7">
    <source>
        <dbReference type="Proteomes" id="UP000182491"/>
    </source>
</evidence>
<keyword evidence="7" id="KW-1185">Reference proteome</keyword>